<sequence>MTSGAMVTAAEIARIAGVGPAAVSNWRRRHPDFPGPVAGTAVSPQFSLDEVVAWLREHGRAVTVSPLGELWRRMNAMRDPARPAAVLASTGAVIAGEWQPGRGDDGTDLPQEFVDQVGRLSADLGASEVFEALLDRWTQAHARQVEVTSAPIAALMAEVVAAGNGATPRTVLDPACGTGGLLSAMADGGAEFLYGQDLDPDLAEVARLRLRLRSDAESVLAAGDSLLDDAFSGHRVQAVVCNPPFGQRSWGRNELGYDSRWSYGLPPNAEPELAWLQHALAHLDSDGYVAMLMPAAAAVRPSGRRIRAELVRRGALRAVVALPSGASSVHGMGTHLWLAGPPDDNGSPQVLLIDAESVPTSAVDGADGAGEWPLVHRVVVSQWRAFLDGSGSDSEVCRILPAHDLLDNEVNLTPSRYVQREVGDAVDLRRLEEDRSRFGQDLMKLSAGPPVVAEAVAEPPALASLDDLVRTGAVRMWRGTSRRDSAREGLTEHPVITVHQGVSRTAPTGRVLALPEEAVAEGDVLLFTGGIEGTRPADPAEYGAVPGPGVTVLRPDPSVVDSWFLAGTLAHGANRRYAGSTSSSGSRTRIDSARLSVPVQGLDEQRRIGRAFQQLARFNESLDRLAGDGRDMAQRLQDALADGSVGPAEPSHR</sequence>
<dbReference type="OrthoDB" id="9784823at2"/>
<dbReference type="KEGG" id="stri:C7M71_016485"/>
<dbReference type="SUPFAM" id="SSF53335">
    <property type="entry name" value="S-adenosyl-L-methionine-dependent methyltransferases"/>
    <property type="match status" value="1"/>
</dbReference>
<dbReference type="EMBL" id="CP031264">
    <property type="protein sequence ID" value="AXI78778.1"/>
    <property type="molecule type" value="Genomic_DNA"/>
</dbReference>
<evidence type="ECO:0000259" key="3">
    <source>
        <dbReference type="Pfam" id="PF02384"/>
    </source>
</evidence>
<evidence type="ECO:0000313" key="5">
    <source>
        <dbReference type="Proteomes" id="UP000249340"/>
    </source>
</evidence>
<name>A0A345SYH3_9ACTN</name>
<dbReference type="Pfam" id="PF02384">
    <property type="entry name" value="N6_Mtase"/>
    <property type="match status" value="1"/>
</dbReference>
<dbReference type="InterPro" id="IPR003356">
    <property type="entry name" value="DNA_methylase_A-5"/>
</dbReference>
<feature type="region of interest" description="Disordered" evidence="2">
    <location>
        <begin position="633"/>
        <end position="653"/>
    </location>
</feature>
<evidence type="ECO:0000256" key="1">
    <source>
        <dbReference type="ARBA" id="ARBA00022747"/>
    </source>
</evidence>
<keyword evidence="4" id="KW-0489">Methyltransferase</keyword>
<feature type="domain" description="DNA methylase adenine-specific" evidence="3">
    <location>
        <begin position="127"/>
        <end position="421"/>
    </location>
</feature>
<dbReference type="InterPro" id="IPR002052">
    <property type="entry name" value="DNA_methylase_N6_adenine_CS"/>
</dbReference>
<proteinExistence type="predicted"/>
<dbReference type="PRINTS" id="PR00507">
    <property type="entry name" value="N12N6MTFRASE"/>
</dbReference>
<dbReference type="AlphaFoldDB" id="A0A345SYH3"/>
<accession>A0A345SYH3</accession>
<dbReference type="PROSITE" id="PS00092">
    <property type="entry name" value="N6_MTASE"/>
    <property type="match status" value="1"/>
</dbReference>
<dbReference type="Proteomes" id="UP000249340">
    <property type="component" value="Chromosome"/>
</dbReference>
<keyword evidence="4" id="KW-0808">Transferase</keyword>
<dbReference type="PANTHER" id="PTHR42998:SF1">
    <property type="entry name" value="TYPE I RESTRICTION ENZYME HINDI METHYLASE SUBUNIT"/>
    <property type="match status" value="1"/>
</dbReference>
<dbReference type="GO" id="GO:0008170">
    <property type="term" value="F:N-methyltransferase activity"/>
    <property type="evidence" value="ECO:0007669"/>
    <property type="project" value="InterPro"/>
</dbReference>
<dbReference type="GO" id="GO:0032259">
    <property type="term" value="P:methylation"/>
    <property type="evidence" value="ECO:0007669"/>
    <property type="project" value="UniProtKB-KW"/>
</dbReference>
<dbReference type="InterPro" id="IPR029063">
    <property type="entry name" value="SAM-dependent_MTases_sf"/>
</dbReference>
<dbReference type="GO" id="GO:0009307">
    <property type="term" value="P:DNA restriction-modification system"/>
    <property type="evidence" value="ECO:0007669"/>
    <property type="project" value="UniProtKB-KW"/>
</dbReference>
<dbReference type="Gene3D" id="3.40.50.150">
    <property type="entry name" value="Vaccinia Virus protein VP39"/>
    <property type="match status" value="1"/>
</dbReference>
<gene>
    <name evidence="4" type="ORF">C7M71_016485</name>
</gene>
<dbReference type="InterPro" id="IPR052916">
    <property type="entry name" value="Type-I_RE_MTase_Subunit"/>
</dbReference>
<dbReference type="CDD" id="cd02440">
    <property type="entry name" value="AdoMet_MTases"/>
    <property type="match status" value="1"/>
</dbReference>
<organism evidence="4 5">
    <name type="scientific">Peterkaempfera bronchialis</name>
    <dbReference type="NCBI Taxonomy" id="2126346"/>
    <lineage>
        <taxon>Bacteria</taxon>
        <taxon>Bacillati</taxon>
        <taxon>Actinomycetota</taxon>
        <taxon>Actinomycetes</taxon>
        <taxon>Kitasatosporales</taxon>
        <taxon>Streptomycetaceae</taxon>
        <taxon>Peterkaempfera</taxon>
    </lineage>
</organism>
<keyword evidence="5" id="KW-1185">Reference proteome</keyword>
<protein>
    <submittedName>
        <fullName evidence="4">SAM-dependent methyltransferase</fullName>
    </submittedName>
</protein>
<dbReference type="SUPFAM" id="SSF116734">
    <property type="entry name" value="DNA methylase specificity domain"/>
    <property type="match status" value="1"/>
</dbReference>
<reference evidence="5" key="1">
    <citation type="submission" date="2018-07" db="EMBL/GenBank/DDBJ databases">
        <title>Streptacidiphilus bronchialis DSM 106435 chromosome.</title>
        <authorList>
            <person name="Batra D."/>
            <person name="Gulvik C.A."/>
        </authorList>
    </citation>
    <scope>NUCLEOTIDE SEQUENCE [LARGE SCALE GENOMIC DNA]</scope>
    <source>
        <strain evidence="5">DSM 106435</strain>
    </source>
</reference>
<dbReference type="PANTHER" id="PTHR42998">
    <property type="entry name" value="TYPE I RESTRICTION ENZYME HINDVIIP M PROTEIN-RELATED"/>
    <property type="match status" value="1"/>
</dbReference>
<dbReference type="GO" id="GO:0003677">
    <property type="term" value="F:DNA binding"/>
    <property type="evidence" value="ECO:0007669"/>
    <property type="project" value="InterPro"/>
</dbReference>
<evidence type="ECO:0000313" key="4">
    <source>
        <dbReference type="EMBL" id="AXI78778.1"/>
    </source>
</evidence>
<keyword evidence="1" id="KW-0680">Restriction system</keyword>
<evidence type="ECO:0000256" key="2">
    <source>
        <dbReference type="SAM" id="MobiDB-lite"/>
    </source>
</evidence>
<dbReference type="REBASE" id="265204">
    <property type="entry name" value="M.Ssp106435ORF16485P"/>
</dbReference>